<name>A0AAN6ES48_EXODE</name>
<dbReference type="EC" id="3.1.26.4" evidence="3"/>
<dbReference type="CDD" id="cd13934">
    <property type="entry name" value="RNase_H_Dikarya_like"/>
    <property type="match status" value="1"/>
</dbReference>
<dbReference type="InterPro" id="IPR036397">
    <property type="entry name" value="RNaseH_sf"/>
</dbReference>
<dbReference type="PANTHER" id="PTHR10642">
    <property type="entry name" value="RIBONUCLEASE H1"/>
    <property type="match status" value="1"/>
</dbReference>
<dbReference type="Pfam" id="PF00075">
    <property type="entry name" value="RNase_H"/>
    <property type="match status" value="1"/>
</dbReference>
<dbReference type="SUPFAM" id="SSF53098">
    <property type="entry name" value="Ribonuclease H-like"/>
    <property type="match status" value="1"/>
</dbReference>
<evidence type="ECO:0000256" key="7">
    <source>
        <dbReference type="ARBA" id="ARBA00022801"/>
    </source>
</evidence>
<evidence type="ECO:0000259" key="8">
    <source>
        <dbReference type="PROSITE" id="PS50879"/>
    </source>
</evidence>
<dbReference type="Gene3D" id="3.30.420.10">
    <property type="entry name" value="Ribonuclease H-like superfamily/Ribonuclease H"/>
    <property type="match status" value="1"/>
</dbReference>
<protein>
    <recommendedName>
        <fullName evidence="3">ribonuclease H</fullName>
        <ecNumber evidence="3">3.1.26.4</ecNumber>
    </recommendedName>
</protein>
<dbReference type="PANTHER" id="PTHR10642:SF26">
    <property type="entry name" value="RIBONUCLEASE H1"/>
    <property type="match status" value="1"/>
</dbReference>
<dbReference type="InterPro" id="IPR050092">
    <property type="entry name" value="RNase_H"/>
</dbReference>
<evidence type="ECO:0000256" key="6">
    <source>
        <dbReference type="ARBA" id="ARBA00022759"/>
    </source>
</evidence>
<dbReference type="GO" id="GO:0004523">
    <property type="term" value="F:RNA-DNA hybrid ribonuclease activity"/>
    <property type="evidence" value="ECO:0007669"/>
    <property type="project" value="UniProtKB-EC"/>
</dbReference>
<evidence type="ECO:0000256" key="4">
    <source>
        <dbReference type="ARBA" id="ARBA00022722"/>
    </source>
</evidence>
<comment type="catalytic activity">
    <reaction evidence="1">
        <text>Endonucleolytic cleavage to 5'-phosphomonoester.</text>
        <dbReference type="EC" id="3.1.26.4"/>
    </reaction>
</comment>
<organism evidence="9 10">
    <name type="scientific">Exophiala dermatitidis</name>
    <name type="common">Black yeast-like fungus</name>
    <name type="synonym">Wangiella dermatitidis</name>
    <dbReference type="NCBI Taxonomy" id="5970"/>
    <lineage>
        <taxon>Eukaryota</taxon>
        <taxon>Fungi</taxon>
        <taxon>Dikarya</taxon>
        <taxon>Ascomycota</taxon>
        <taxon>Pezizomycotina</taxon>
        <taxon>Eurotiomycetes</taxon>
        <taxon>Chaetothyriomycetidae</taxon>
        <taxon>Chaetothyriales</taxon>
        <taxon>Herpotrichiellaceae</taxon>
        <taxon>Exophiala</taxon>
    </lineage>
</organism>
<dbReference type="InterPro" id="IPR012337">
    <property type="entry name" value="RNaseH-like_sf"/>
</dbReference>
<reference evidence="9" key="1">
    <citation type="submission" date="2023-01" db="EMBL/GenBank/DDBJ databases">
        <title>Exophiala dermititidis isolated from Cystic Fibrosis Patient.</title>
        <authorList>
            <person name="Kurbessoian T."/>
            <person name="Crocker A."/>
            <person name="Murante D."/>
            <person name="Hogan D.A."/>
            <person name="Stajich J.E."/>
        </authorList>
    </citation>
    <scope>NUCLEOTIDE SEQUENCE</scope>
    <source>
        <strain evidence="9">Ex8</strain>
    </source>
</reference>
<dbReference type="PROSITE" id="PS50879">
    <property type="entry name" value="RNASE_H_1"/>
    <property type="match status" value="1"/>
</dbReference>
<dbReference type="EMBL" id="JAJGCB010000014">
    <property type="protein sequence ID" value="KAJ8989306.1"/>
    <property type="molecule type" value="Genomic_DNA"/>
</dbReference>
<sequence length="167" mass="19263">MRSVVISVDGGSRGNNRSNPNSRAAYGVFFGRNCRYNKYGLLDSHVPQTSSRAELEAVRMALNIVRGRRRAGQLEGWREIIIKLDSDYVAKCLSEWVWEWERNGYKSNKGKKVEHADLIREIHQTITDLEKEKMAVRFWRVDRQWNQEADALVNQALDDGADSGYED</sequence>
<evidence type="ECO:0000256" key="1">
    <source>
        <dbReference type="ARBA" id="ARBA00000077"/>
    </source>
</evidence>
<evidence type="ECO:0000256" key="3">
    <source>
        <dbReference type="ARBA" id="ARBA00012180"/>
    </source>
</evidence>
<dbReference type="AlphaFoldDB" id="A0AAN6ES48"/>
<accession>A0AAN6ES48</accession>
<dbReference type="GO" id="GO:0003676">
    <property type="term" value="F:nucleic acid binding"/>
    <property type="evidence" value="ECO:0007669"/>
    <property type="project" value="InterPro"/>
</dbReference>
<evidence type="ECO:0000313" key="10">
    <source>
        <dbReference type="Proteomes" id="UP001161757"/>
    </source>
</evidence>
<dbReference type="GO" id="GO:0043137">
    <property type="term" value="P:DNA replication, removal of RNA primer"/>
    <property type="evidence" value="ECO:0007669"/>
    <property type="project" value="TreeGrafter"/>
</dbReference>
<gene>
    <name evidence="9" type="ORF">HRR80_006547</name>
</gene>
<dbReference type="Proteomes" id="UP001161757">
    <property type="component" value="Unassembled WGS sequence"/>
</dbReference>
<feature type="domain" description="RNase H type-1" evidence="8">
    <location>
        <begin position="1"/>
        <end position="158"/>
    </location>
</feature>
<proteinExistence type="inferred from homology"/>
<keyword evidence="5" id="KW-0479">Metal-binding</keyword>
<dbReference type="InterPro" id="IPR002156">
    <property type="entry name" value="RNaseH_domain"/>
</dbReference>
<keyword evidence="4" id="KW-0540">Nuclease</keyword>
<dbReference type="GO" id="GO:0046872">
    <property type="term" value="F:metal ion binding"/>
    <property type="evidence" value="ECO:0007669"/>
    <property type="project" value="UniProtKB-KW"/>
</dbReference>
<keyword evidence="6" id="KW-0255">Endonuclease</keyword>
<comment type="caution">
    <text evidence="9">The sequence shown here is derived from an EMBL/GenBank/DDBJ whole genome shotgun (WGS) entry which is preliminary data.</text>
</comment>
<keyword evidence="7" id="KW-0378">Hydrolase</keyword>
<comment type="similarity">
    <text evidence="2">Belongs to the RNase H family.</text>
</comment>
<evidence type="ECO:0000256" key="5">
    <source>
        <dbReference type="ARBA" id="ARBA00022723"/>
    </source>
</evidence>
<evidence type="ECO:0000256" key="2">
    <source>
        <dbReference type="ARBA" id="ARBA00005300"/>
    </source>
</evidence>
<evidence type="ECO:0000313" key="9">
    <source>
        <dbReference type="EMBL" id="KAJ8989306.1"/>
    </source>
</evidence>